<feature type="chain" id="PRO_5024790052" evidence="1">
    <location>
        <begin position="19"/>
        <end position="112"/>
    </location>
</feature>
<sequence length="112" mass="12181">MKWIAVVFLTLITSQSMASSEFEVIYDNGNSKVILTNSGLLPEAKLNLHGKSVCSNNNFCILWFYSERSNANVGAAAMKAGNLFAQTPGMYGIFSKNNVVNNIICYEPSSGC</sequence>
<gene>
    <name evidence="2" type="ORF">F0U83_05910</name>
</gene>
<keyword evidence="1" id="KW-0732">Signal</keyword>
<evidence type="ECO:0000313" key="3">
    <source>
        <dbReference type="Proteomes" id="UP000324760"/>
    </source>
</evidence>
<evidence type="ECO:0000256" key="1">
    <source>
        <dbReference type="SAM" id="SignalP"/>
    </source>
</evidence>
<evidence type="ECO:0000313" key="2">
    <source>
        <dbReference type="EMBL" id="QEQ96278.1"/>
    </source>
</evidence>
<reference evidence="2 3" key="1">
    <citation type="journal article" date="2019" name="Biochem. Eng. J.">
        <title>Metabolic engineering of the marine bacteria Neptunomonas concharum for the production of acetoin and meso-2,3-butanediol from acetate.</title>
        <authorList>
            <person name="Li W."/>
            <person name="Pu N."/>
            <person name="Liu C.-X."/>
            <person name="Yuan Q.-P."/>
            <person name="Li Z.-J."/>
        </authorList>
    </citation>
    <scope>NUCLEOTIDE SEQUENCE [LARGE SCALE GENOMIC DNA]</scope>
    <source>
        <strain evidence="2 3">JCM17730</strain>
    </source>
</reference>
<dbReference type="Proteomes" id="UP000324760">
    <property type="component" value="Chromosome"/>
</dbReference>
<dbReference type="KEGG" id="ncu:F0U83_05910"/>
<protein>
    <submittedName>
        <fullName evidence="2">Uncharacterized protein</fullName>
    </submittedName>
</protein>
<dbReference type="AlphaFoldDB" id="A0A5P1R9J5"/>
<feature type="signal peptide" evidence="1">
    <location>
        <begin position="1"/>
        <end position="18"/>
    </location>
</feature>
<proteinExistence type="predicted"/>
<name>A0A5P1R9J5_9GAMM</name>
<organism evidence="2 3">
    <name type="scientific">Neptunomonas concharum</name>
    <dbReference type="NCBI Taxonomy" id="1031538"/>
    <lineage>
        <taxon>Bacteria</taxon>
        <taxon>Pseudomonadati</taxon>
        <taxon>Pseudomonadota</taxon>
        <taxon>Gammaproteobacteria</taxon>
        <taxon>Oceanospirillales</taxon>
        <taxon>Oceanospirillaceae</taxon>
        <taxon>Neptunomonas</taxon>
    </lineage>
</organism>
<dbReference type="EMBL" id="CP043869">
    <property type="protein sequence ID" value="QEQ96278.1"/>
    <property type="molecule type" value="Genomic_DNA"/>
</dbReference>
<keyword evidence="3" id="KW-1185">Reference proteome</keyword>
<dbReference type="RefSeq" id="WP_138988658.1">
    <property type="nucleotide sequence ID" value="NZ_CP043869.1"/>
</dbReference>
<accession>A0A5P1R9J5</accession>